<dbReference type="WBParaSite" id="SPAL_0001629800.1">
    <property type="protein sequence ID" value="SPAL_0001629800.1"/>
    <property type="gene ID" value="SPAL_0001629800"/>
</dbReference>
<protein>
    <submittedName>
        <fullName evidence="2">GRAM domain-containing protein</fullName>
    </submittedName>
</protein>
<organism evidence="1 2">
    <name type="scientific">Strongyloides papillosus</name>
    <name type="common">Intestinal threadworm</name>
    <dbReference type="NCBI Taxonomy" id="174720"/>
    <lineage>
        <taxon>Eukaryota</taxon>
        <taxon>Metazoa</taxon>
        <taxon>Ecdysozoa</taxon>
        <taxon>Nematoda</taxon>
        <taxon>Chromadorea</taxon>
        <taxon>Rhabditida</taxon>
        <taxon>Tylenchina</taxon>
        <taxon>Panagrolaimomorpha</taxon>
        <taxon>Strongyloidoidea</taxon>
        <taxon>Strongyloididae</taxon>
        <taxon>Strongyloides</taxon>
    </lineage>
</organism>
<dbReference type="Proteomes" id="UP000046392">
    <property type="component" value="Unplaced"/>
</dbReference>
<reference evidence="2" key="1">
    <citation type="submission" date="2017-02" db="UniProtKB">
        <authorList>
            <consortium name="WormBaseParasite"/>
        </authorList>
    </citation>
    <scope>IDENTIFICATION</scope>
</reference>
<dbReference type="AlphaFoldDB" id="A0A0N5CEL0"/>
<evidence type="ECO:0000313" key="1">
    <source>
        <dbReference type="Proteomes" id="UP000046392"/>
    </source>
</evidence>
<keyword evidence="1" id="KW-1185">Reference proteome</keyword>
<accession>A0A0N5CEL0</accession>
<sequence length="240" mass="27932">MESHVGKNLPLPSNSCNSKIFNSNSDENILNSKSNNTSTTLSSSYNQSNYHDIKSEIPFYIKNLIKDGKVGEIKEIVNYKPNNNTDQCIHGINFTLKNENVINAFTKNFYFSKRKDNSTRLKKEKRRDLRCKIGILVLRKDDNGILIREYFLFTLDYDISFKGLDKHINIKYNYISPTTTPNVYSCEDSTFHASKMKKINRSKIFKISEKTEYVCFDYVDEILNAVTCIENFYKSQKVKE</sequence>
<evidence type="ECO:0000313" key="2">
    <source>
        <dbReference type="WBParaSite" id="SPAL_0001629800.1"/>
    </source>
</evidence>
<proteinExistence type="predicted"/>
<name>A0A0N5CEL0_STREA</name>